<keyword evidence="1" id="KW-0472">Membrane</keyword>
<feature type="transmembrane region" description="Helical" evidence="1">
    <location>
        <begin position="136"/>
        <end position="165"/>
    </location>
</feature>
<dbReference type="RefSeq" id="WP_209512456.1">
    <property type="nucleotide sequence ID" value="NZ_JAGGKS010000008.1"/>
</dbReference>
<organism evidence="2 3">
    <name type="scientific">Sedimentibacter acidaminivorans</name>
    <dbReference type="NCBI Taxonomy" id="913099"/>
    <lineage>
        <taxon>Bacteria</taxon>
        <taxon>Bacillati</taxon>
        <taxon>Bacillota</taxon>
        <taxon>Tissierellia</taxon>
        <taxon>Sedimentibacter</taxon>
    </lineage>
</organism>
<comment type="caution">
    <text evidence="2">The sequence shown here is derived from an EMBL/GenBank/DDBJ whole genome shotgun (WGS) entry which is preliminary data.</text>
</comment>
<keyword evidence="1" id="KW-0812">Transmembrane</keyword>
<sequence length="175" mass="20471">MKATAGILKSIFLQGYTTEKNIILIPLSIIEIIFYIFYSALKKINAQFMLPYIIQSIIISVIFFNILSIVYKGKYRKSRIIILLFFTYPILAEFPEIQSETYLLKNTLNIAWITEIIKEYIFFDVDKSFNRTMTTLFIMSCLIVQLGVNYILVLIPFLLITGNLINISKINWRKK</sequence>
<keyword evidence="1" id="KW-1133">Transmembrane helix</keyword>
<accession>A0ABS4GGR8</accession>
<gene>
    <name evidence="2" type="ORF">J2Z76_002597</name>
</gene>
<keyword evidence="3" id="KW-1185">Reference proteome</keyword>
<evidence type="ECO:0000313" key="2">
    <source>
        <dbReference type="EMBL" id="MBP1926727.1"/>
    </source>
</evidence>
<evidence type="ECO:0000256" key="1">
    <source>
        <dbReference type="SAM" id="Phobius"/>
    </source>
</evidence>
<feature type="transmembrane region" description="Helical" evidence="1">
    <location>
        <begin position="80"/>
        <end position="97"/>
    </location>
</feature>
<dbReference type="EMBL" id="JAGGKS010000008">
    <property type="protein sequence ID" value="MBP1926727.1"/>
    <property type="molecule type" value="Genomic_DNA"/>
</dbReference>
<reference evidence="2 3" key="1">
    <citation type="submission" date="2021-03" db="EMBL/GenBank/DDBJ databases">
        <title>Genomic Encyclopedia of Type Strains, Phase IV (KMG-IV): sequencing the most valuable type-strain genomes for metagenomic binning, comparative biology and taxonomic classification.</title>
        <authorList>
            <person name="Goeker M."/>
        </authorList>
    </citation>
    <scope>NUCLEOTIDE SEQUENCE [LARGE SCALE GENOMIC DNA]</scope>
    <source>
        <strain evidence="2 3">DSM 24004</strain>
    </source>
</reference>
<dbReference type="Proteomes" id="UP001519342">
    <property type="component" value="Unassembled WGS sequence"/>
</dbReference>
<evidence type="ECO:0000313" key="3">
    <source>
        <dbReference type="Proteomes" id="UP001519342"/>
    </source>
</evidence>
<proteinExistence type="predicted"/>
<protein>
    <submittedName>
        <fullName evidence="2">Uncharacterized membrane protein (DUF485 family)</fullName>
    </submittedName>
</protein>
<feature type="transmembrane region" description="Helical" evidence="1">
    <location>
        <begin position="21"/>
        <end position="40"/>
    </location>
</feature>
<feature type="transmembrane region" description="Helical" evidence="1">
    <location>
        <begin position="52"/>
        <end position="71"/>
    </location>
</feature>
<name>A0ABS4GGR8_9FIRM</name>